<feature type="signal peptide" evidence="2">
    <location>
        <begin position="1"/>
        <end position="23"/>
    </location>
</feature>
<proteinExistence type="predicted"/>
<organism evidence="3 4">
    <name type="scientific">Polystyrenella longa</name>
    <dbReference type="NCBI Taxonomy" id="2528007"/>
    <lineage>
        <taxon>Bacteria</taxon>
        <taxon>Pseudomonadati</taxon>
        <taxon>Planctomycetota</taxon>
        <taxon>Planctomycetia</taxon>
        <taxon>Planctomycetales</taxon>
        <taxon>Planctomycetaceae</taxon>
        <taxon>Polystyrenella</taxon>
    </lineage>
</organism>
<evidence type="ECO:0000313" key="4">
    <source>
        <dbReference type="Proteomes" id="UP000317178"/>
    </source>
</evidence>
<evidence type="ECO:0000256" key="1">
    <source>
        <dbReference type="SAM" id="MobiDB-lite"/>
    </source>
</evidence>
<keyword evidence="2" id="KW-0732">Signal</keyword>
<sequence precursor="true">MNILKMSLSLLVVTSLSAGLARADWVELTNLDVISGSVVDLNKTEVLIHSDNFGEMKIPREKVSLIGLGDRPQPSAVPSVSQALPESVQPNGGNAEVDRLYNEVLRGGDIQNMRKNIEQSREGLKDLQKDLDEPSAQALDSYIKMLDFFGTIAPDAQPESSKPTPKNTPNE</sequence>
<dbReference type="Proteomes" id="UP000317178">
    <property type="component" value="Chromosome"/>
</dbReference>
<reference evidence="3 4" key="1">
    <citation type="submission" date="2019-02" db="EMBL/GenBank/DDBJ databases">
        <title>Deep-cultivation of Planctomycetes and their phenomic and genomic characterization uncovers novel biology.</title>
        <authorList>
            <person name="Wiegand S."/>
            <person name="Jogler M."/>
            <person name="Boedeker C."/>
            <person name="Pinto D."/>
            <person name="Vollmers J."/>
            <person name="Rivas-Marin E."/>
            <person name="Kohn T."/>
            <person name="Peeters S.H."/>
            <person name="Heuer A."/>
            <person name="Rast P."/>
            <person name="Oberbeckmann S."/>
            <person name="Bunk B."/>
            <person name="Jeske O."/>
            <person name="Meyerdierks A."/>
            <person name="Storesund J.E."/>
            <person name="Kallscheuer N."/>
            <person name="Luecker S."/>
            <person name="Lage O.M."/>
            <person name="Pohl T."/>
            <person name="Merkel B.J."/>
            <person name="Hornburger P."/>
            <person name="Mueller R.-W."/>
            <person name="Bruemmer F."/>
            <person name="Labrenz M."/>
            <person name="Spormann A.M."/>
            <person name="Op den Camp H."/>
            <person name="Overmann J."/>
            <person name="Amann R."/>
            <person name="Jetten M.S.M."/>
            <person name="Mascher T."/>
            <person name="Medema M.H."/>
            <person name="Devos D.P."/>
            <person name="Kaster A.-K."/>
            <person name="Ovreas L."/>
            <person name="Rohde M."/>
            <person name="Galperin M.Y."/>
            <person name="Jogler C."/>
        </authorList>
    </citation>
    <scope>NUCLEOTIDE SEQUENCE [LARGE SCALE GENOMIC DNA]</scope>
    <source>
        <strain evidence="3 4">Pla110</strain>
    </source>
</reference>
<dbReference type="RefSeq" id="WP_144996019.1">
    <property type="nucleotide sequence ID" value="NZ_CP036281.1"/>
</dbReference>
<dbReference type="KEGG" id="plon:Pla110_25160"/>
<evidence type="ECO:0000256" key="2">
    <source>
        <dbReference type="SAM" id="SignalP"/>
    </source>
</evidence>
<name>A0A518CNH2_9PLAN</name>
<feature type="chain" id="PRO_5022144009" evidence="2">
    <location>
        <begin position="24"/>
        <end position="171"/>
    </location>
</feature>
<protein>
    <submittedName>
        <fullName evidence="3">Uncharacterized protein</fullName>
    </submittedName>
</protein>
<feature type="region of interest" description="Disordered" evidence="1">
    <location>
        <begin position="74"/>
        <end position="94"/>
    </location>
</feature>
<accession>A0A518CNH2</accession>
<feature type="compositionally biased region" description="Polar residues" evidence="1">
    <location>
        <begin position="76"/>
        <end position="92"/>
    </location>
</feature>
<dbReference type="AlphaFoldDB" id="A0A518CNH2"/>
<gene>
    <name evidence="3" type="ORF">Pla110_25160</name>
</gene>
<dbReference type="EMBL" id="CP036281">
    <property type="protein sequence ID" value="QDU80781.1"/>
    <property type="molecule type" value="Genomic_DNA"/>
</dbReference>
<evidence type="ECO:0000313" key="3">
    <source>
        <dbReference type="EMBL" id="QDU80781.1"/>
    </source>
</evidence>
<keyword evidence="4" id="KW-1185">Reference proteome</keyword>